<evidence type="ECO:0000313" key="3">
    <source>
        <dbReference type="Proteomes" id="UP001589858"/>
    </source>
</evidence>
<gene>
    <name evidence="2" type="ORF">ACFFF8_23785</name>
</gene>
<sequence length="160" mass="18310">MVFEFAKLLFQFGGAVLIAWLAVRWALARYKSEKLWDRRLAAYADVISAVAELERLNELWFEEALGSTFDEETTQEQIASYTSARRRVRDALAVGWLIMPSRSQNVLNDLQRWFDRTSRVRGPSDGSIHLEEGALVGQALIELKQEGRRLLEINEDEHGG</sequence>
<proteinExistence type="predicted"/>
<evidence type="ECO:0000256" key="1">
    <source>
        <dbReference type="SAM" id="Phobius"/>
    </source>
</evidence>
<dbReference type="RefSeq" id="WP_267220818.1">
    <property type="nucleotide sequence ID" value="NZ_JAPCWC010000008.1"/>
</dbReference>
<keyword evidence="3" id="KW-1185">Reference proteome</keyword>
<reference evidence="2 3" key="1">
    <citation type="submission" date="2024-09" db="EMBL/GenBank/DDBJ databases">
        <authorList>
            <person name="Sun Q."/>
            <person name="Mori K."/>
        </authorList>
    </citation>
    <scope>NUCLEOTIDE SEQUENCE [LARGE SCALE GENOMIC DNA]</scope>
    <source>
        <strain evidence="2 3">CICC 11035S</strain>
    </source>
</reference>
<keyword evidence="1" id="KW-0472">Membrane</keyword>
<feature type="transmembrane region" description="Helical" evidence="1">
    <location>
        <begin position="6"/>
        <end position="27"/>
    </location>
</feature>
<accession>A0ABV6SEC1</accession>
<keyword evidence="1" id="KW-0812">Transmembrane</keyword>
<comment type="caution">
    <text evidence="2">The sequence shown here is derived from an EMBL/GenBank/DDBJ whole genome shotgun (WGS) entry which is preliminary data.</text>
</comment>
<keyword evidence="1" id="KW-1133">Transmembrane helix</keyword>
<organism evidence="2 3">
    <name type="scientific">Novosphingobium clariflavum</name>
    <dbReference type="NCBI Taxonomy" id="2029884"/>
    <lineage>
        <taxon>Bacteria</taxon>
        <taxon>Pseudomonadati</taxon>
        <taxon>Pseudomonadota</taxon>
        <taxon>Alphaproteobacteria</taxon>
        <taxon>Sphingomonadales</taxon>
        <taxon>Sphingomonadaceae</taxon>
        <taxon>Novosphingobium</taxon>
    </lineage>
</organism>
<protein>
    <submittedName>
        <fullName evidence="2">Uncharacterized protein</fullName>
    </submittedName>
</protein>
<name>A0ABV6SEC1_9SPHN</name>
<dbReference type="Proteomes" id="UP001589858">
    <property type="component" value="Unassembled WGS sequence"/>
</dbReference>
<evidence type="ECO:0000313" key="2">
    <source>
        <dbReference type="EMBL" id="MFC0687615.1"/>
    </source>
</evidence>
<dbReference type="EMBL" id="JBHLTM010000089">
    <property type="protein sequence ID" value="MFC0687615.1"/>
    <property type="molecule type" value="Genomic_DNA"/>
</dbReference>